<gene>
    <name evidence="9" type="ORF">CQW23_14952</name>
</gene>
<dbReference type="Pfam" id="PF00082">
    <property type="entry name" value="Peptidase_S8"/>
    <property type="match status" value="1"/>
</dbReference>
<comment type="similarity">
    <text evidence="1 6">Belongs to the peptidase S8 family.</text>
</comment>
<evidence type="ECO:0000259" key="8">
    <source>
        <dbReference type="Pfam" id="PF05922"/>
    </source>
</evidence>
<comment type="caution">
    <text evidence="6">Lacks conserved residue(s) required for the propagation of feature annotation.</text>
</comment>
<dbReference type="OrthoDB" id="1738212at2759"/>
<keyword evidence="10" id="KW-1185">Reference proteome</keyword>
<evidence type="ECO:0000256" key="3">
    <source>
        <dbReference type="ARBA" id="ARBA00022729"/>
    </source>
</evidence>
<dbReference type="InterPro" id="IPR010259">
    <property type="entry name" value="S8pro/Inhibitor_I9"/>
</dbReference>
<dbReference type="Gene3D" id="3.40.50.200">
    <property type="entry name" value="Peptidase S8/S53 domain"/>
    <property type="match status" value="1"/>
</dbReference>
<protein>
    <recommendedName>
        <fullName evidence="11">Inhibitor I9 domain-containing protein</fullName>
    </recommendedName>
</protein>
<dbReference type="PRINTS" id="PR00723">
    <property type="entry name" value="SUBTILISIN"/>
</dbReference>
<dbReference type="InterPro" id="IPR045051">
    <property type="entry name" value="SBT"/>
</dbReference>
<keyword evidence="3" id="KW-0732">Signal</keyword>
<dbReference type="SUPFAM" id="SSF52743">
    <property type="entry name" value="Subtilisin-like"/>
    <property type="match status" value="1"/>
</dbReference>
<keyword evidence="5" id="KW-0720">Serine protease</keyword>
<name>A0A2G2WKN1_CAPBA</name>
<evidence type="ECO:0000313" key="9">
    <source>
        <dbReference type="EMBL" id="PHT45794.1"/>
    </source>
</evidence>
<feature type="domain" description="Peptidase S8/S53" evidence="7">
    <location>
        <begin position="143"/>
        <end position="240"/>
    </location>
</feature>
<evidence type="ECO:0000256" key="1">
    <source>
        <dbReference type="ARBA" id="ARBA00011073"/>
    </source>
</evidence>
<evidence type="ECO:0000313" key="10">
    <source>
        <dbReference type="Proteomes" id="UP000224567"/>
    </source>
</evidence>
<evidence type="ECO:0000259" key="7">
    <source>
        <dbReference type="Pfam" id="PF00082"/>
    </source>
</evidence>
<dbReference type="EMBL" id="MLFT02000006">
    <property type="protein sequence ID" value="PHT45794.1"/>
    <property type="molecule type" value="Genomic_DNA"/>
</dbReference>
<evidence type="ECO:0000256" key="6">
    <source>
        <dbReference type="PROSITE-ProRule" id="PRU01240"/>
    </source>
</evidence>
<dbReference type="Pfam" id="PF05922">
    <property type="entry name" value="Inhibitor_I9"/>
    <property type="match status" value="1"/>
</dbReference>
<organism evidence="9 10">
    <name type="scientific">Capsicum baccatum</name>
    <name type="common">Peruvian pepper</name>
    <dbReference type="NCBI Taxonomy" id="33114"/>
    <lineage>
        <taxon>Eukaryota</taxon>
        <taxon>Viridiplantae</taxon>
        <taxon>Streptophyta</taxon>
        <taxon>Embryophyta</taxon>
        <taxon>Tracheophyta</taxon>
        <taxon>Spermatophyta</taxon>
        <taxon>Magnoliopsida</taxon>
        <taxon>eudicotyledons</taxon>
        <taxon>Gunneridae</taxon>
        <taxon>Pentapetalae</taxon>
        <taxon>asterids</taxon>
        <taxon>lamiids</taxon>
        <taxon>Solanales</taxon>
        <taxon>Solanaceae</taxon>
        <taxon>Solanoideae</taxon>
        <taxon>Capsiceae</taxon>
        <taxon>Capsicum</taxon>
    </lineage>
</organism>
<evidence type="ECO:0000256" key="4">
    <source>
        <dbReference type="ARBA" id="ARBA00022801"/>
    </source>
</evidence>
<dbReference type="PANTHER" id="PTHR10795">
    <property type="entry name" value="PROPROTEIN CONVERTASE SUBTILISIN/KEXIN"/>
    <property type="match status" value="1"/>
</dbReference>
<dbReference type="InterPro" id="IPR037045">
    <property type="entry name" value="S8pro/Inhibitor_I9_sf"/>
</dbReference>
<keyword evidence="4" id="KW-0378">Hydrolase</keyword>
<dbReference type="Proteomes" id="UP000224567">
    <property type="component" value="Unassembled WGS sequence"/>
</dbReference>
<dbReference type="PROSITE" id="PS51892">
    <property type="entry name" value="SUBTILASE"/>
    <property type="match status" value="1"/>
</dbReference>
<evidence type="ECO:0000256" key="2">
    <source>
        <dbReference type="ARBA" id="ARBA00022670"/>
    </source>
</evidence>
<dbReference type="STRING" id="33114.A0A2G2WKN1"/>
<reference evidence="10" key="2">
    <citation type="journal article" date="2017" name="J. Anim. Genet.">
        <title>Multiple reference genome sequences of hot pepper reveal the massive evolution of plant disease resistance genes by retroduplication.</title>
        <authorList>
            <person name="Kim S."/>
            <person name="Park J."/>
            <person name="Yeom S.-I."/>
            <person name="Kim Y.-M."/>
            <person name="Seo E."/>
            <person name="Kim K.-T."/>
            <person name="Kim M.-S."/>
            <person name="Lee J.M."/>
            <person name="Cheong K."/>
            <person name="Shin H.-S."/>
            <person name="Kim S.-B."/>
            <person name="Han K."/>
            <person name="Lee J."/>
            <person name="Park M."/>
            <person name="Lee H.-A."/>
            <person name="Lee H.-Y."/>
            <person name="Lee Y."/>
            <person name="Oh S."/>
            <person name="Lee J.H."/>
            <person name="Choi E."/>
            <person name="Choi E."/>
            <person name="Lee S.E."/>
            <person name="Jeon J."/>
            <person name="Kim H."/>
            <person name="Choi G."/>
            <person name="Song H."/>
            <person name="Lee J."/>
            <person name="Lee S.-C."/>
            <person name="Kwon J.-K."/>
            <person name="Lee H.-Y."/>
            <person name="Koo N."/>
            <person name="Hong Y."/>
            <person name="Kim R.W."/>
            <person name="Kang W.-H."/>
            <person name="Huh J.H."/>
            <person name="Kang B.-C."/>
            <person name="Yang T.-J."/>
            <person name="Lee Y.-H."/>
            <person name="Bennetzen J.L."/>
            <person name="Choi D."/>
        </authorList>
    </citation>
    <scope>NUCLEOTIDE SEQUENCE [LARGE SCALE GENOMIC DNA]</scope>
    <source>
        <strain evidence="10">cv. PBC81</strain>
    </source>
</reference>
<reference evidence="9 10" key="1">
    <citation type="journal article" date="2017" name="Genome Biol.">
        <title>New reference genome sequences of hot pepper reveal the massive evolution of plant disease-resistance genes by retroduplication.</title>
        <authorList>
            <person name="Kim S."/>
            <person name="Park J."/>
            <person name="Yeom S.I."/>
            <person name="Kim Y.M."/>
            <person name="Seo E."/>
            <person name="Kim K.T."/>
            <person name="Kim M.S."/>
            <person name="Lee J.M."/>
            <person name="Cheong K."/>
            <person name="Shin H.S."/>
            <person name="Kim S.B."/>
            <person name="Han K."/>
            <person name="Lee J."/>
            <person name="Park M."/>
            <person name="Lee H.A."/>
            <person name="Lee H.Y."/>
            <person name="Lee Y."/>
            <person name="Oh S."/>
            <person name="Lee J.H."/>
            <person name="Choi E."/>
            <person name="Choi E."/>
            <person name="Lee S.E."/>
            <person name="Jeon J."/>
            <person name="Kim H."/>
            <person name="Choi G."/>
            <person name="Song H."/>
            <person name="Lee J."/>
            <person name="Lee S.C."/>
            <person name="Kwon J.K."/>
            <person name="Lee H.Y."/>
            <person name="Koo N."/>
            <person name="Hong Y."/>
            <person name="Kim R.W."/>
            <person name="Kang W.H."/>
            <person name="Huh J.H."/>
            <person name="Kang B.C."/>
            <person name="Yang T.J."/>
            <person name="Lee Y.H."/>
            <person name="Bennetzen J.L."/>
            <person name="Choi D."/>
        </authorList>
    </citation>
    <scope>NUCLEOTIDE SEQUENCE [LARGE SCALE GENOMIC DNA]</scope>
    <source>
        <strain evidence="10">cv. PBC81</strain>
    </source>
</reference>
<dbReference type="GO" id="GO:0006508">
    <property type="term" value="P:proteolysis"/>
    <property type="evidence" value="ECO:0007669"/>
    <property type="project" value="InterPro"/>
</dbReference>
<dbReference type="InterPro" id="IPR036852">
    <property type="entry name" value="Peptidase_S8/S53_dom_sf"/>
</dbReference>
<keyword evidence="2" id="KW-0645">Protease</keyword>
<proteinExistence type="inferred from homology"/>
<dbReference type="InterPro" id="IPR015500">
    <property type="entry name" value="Peptidase_S8_subtilisin-rel"/>
</dbReference>
<comment type="caution">
    <text evidence="9">The sequence shown here is derived from an EMBL/GenBank/DDBJ whole genome shotgun (WGS) entry which is preliminary data.</text>
</comment>
<feature type="domain" description="Inhibitor I9" evidence="8">
    <location>
        <begin position="75"/>
        <end position="120"/>
    </location>
</feature>
<dbReference type="AlphaFoldDB" id="A0A2G2WKN1"/>
<dbReference type="InterPro" id="IPR000209">
    <property type="entry name" value="Peptidase_S8/S53_dom"/>
</dbReference>
<dbReference type="GO" id="GO:0004252">
    <property type="term" value="F:serine-type endopeptidase activity"/>
    <property type="evidence" value="ECO:0007669"/>
    <property type="project" value="InterPro"/>
</dbReference>
<evidence type="ECO:0008006" key="11">
    <source>
        <dbReference type="Google" id="ProtNLM"/>
    </source>
</evidence>
<accession>A0A2G2WKN1</accession>
<dbReference type="Gene3D" id="3.30.70.80">
    <property type="entry name" value="Peptidase S8 propeptide/proteinase inhibitor I9"/>
    <property type="match status" value="1"/>
</dbReference>
<evidence type="ECO:0000256" key="5">
    <source>
        <dbReference type="ARBA" id="ARBA00022825"/>
    </source>
</evidence>
<sequence>MVLSPVETVIEIVDPILDVLIREGQVARPWQFRCRSHFDTTLTQVVFTMLQVFEAENCRCLGGQLDRAHEDDLTPSSQLIHSYRHVISGFASRLTYDELQEIEKNEEFITAKPQKMLALHTTHTLKFLGLQQNGGIWQESNYGRGVIIGLLKSGITSDHPSFHNNNMPPLPAKWKGKCEFTDSVTCNNKLIGARNLLGSGSSDPPFDYTGHGTHTSSMAVGNFVDRANIFWNANGSLVGMALLSI</sequence>